<dbReference type="RefSeq" id="WP_002746849.1">
    <property type="nucleotide sequence ID" value="NZ_CP020771.1"/>
</dbReference>
<evidence type="ECO:0000313" key="3">
    <source>
        <dbReference type="Proteomes" id="UP000192439"/>
    </source>
</evidence>
<accession>A0AB33BN76</accession>
<dbReference type="Proteomes" id="UP000192439">
    <property type="component" value="Chromosome"/>
</dbReference>
<name>A0AB33BN76_MICA7</name>
<feature type="compositionally biased region" description="Basic and acidic residues" evidence="1">
    <location>
        <begin position="54"/>
        <end position="75"/>
    </location>
</feature>
<sequence>MTQKLDSSKKSGEEILQTIEPKGIADESMRRTVEILLNLIEQLQAEVKELRAENQQLKDENNRLKGEQGKPDIKANKKGLTNNQSSEKERKTPKKHNKVSKNGTIKIDREEIVKYPQDKLPADAEFKGYQEAG</sequence>
<proteinExistence type="predicted"/>
<feature type="region of interest" description="Disordered" evidence="1">
    <location>
        <begin position="1"/>
        <end position="23"/>
    </location>
</feature>
<dbReference type="EMBL" id="CP020771">
    <property type="protein sequence ID" value="ARI80638.1"/>
    <property type="molecule type" value="Genomic_DNA"/>
</dbReference>
<evidence type="ECO:0000256" key="1">
    <source>
        <dbReference type="SAM" id="MobiDB-lite"/>
    </source>
</evidence>
<feature type="compositionally biased region" description="Basic and acidic residues" evidence="1">
    <location>
        <begin position="1"/>
        <end position="13"/>
    </location>
</feature>
<organism evidence="2 3">
    <name type="scientific">Microcystis aeruginosa PCC 7806SL</name>
    <dbReference type="NCBI Taxonomy" id="1903187"/>
    <lineage>
        <taxon>Bacteria</taxon>
        <taxon>Bacillati</taxon>
        <taxon>Cyanobacteriota</taxon>
        <taxon>Cyanophyceae</taxon>
        <taxon>Oscillatoriophycideae</taxon>
        <taxon>Chroococcales</taxon>
        <taxon>Microcystaceae</taxon>
        <taxon>Microcystis</taxon>
    </lineage>
</organism>
<evidence type="ECO:0000313" key="2">
    <source>
        <dbReference type="EMBL" id="ARI80638.1"/>
    </source>
</evidence>
<feature type="region of interest" description="Disordered" evidence="1">
    <location>
        <begin position="54"/>
        <end position="106"/>
    </location>
</feature>
<gene>
    <name evidence="2" type="ORF">BH695_1357</name>
</gene>
<protein>
    <recommendedName>
        <fullName evidence="4">Transposase</fullName>
    </recommendedName>
</protein>
<dbReference type="AlphaFoldDB" id="A0AB33BN76"/>
<reference evidence="2 3" key="1">
    <citation type="journal article" date="2018" name="Harmful Algae">
        <title>The highly heterogeneous methylated genomes and diverse restriction-modification systems of bloom-forming Microcystis.</title>
        <authorList>
            <person name="Zhao L."/>
            <person name="Song Y."/>
            <person name="Li L."/>
            <person name="Gan N."/>
            <person name="Brand J.J."/>
            <person name="Song L."/>
        </authorList>
    </citation>
    <scope>NUCLEOTIDE SEQUENCE [LARGE SCALE GENOMIC DNA]</scope>
    <source>
        <strain evidence="2 3">PCC 7806SL</strain>
    </source>
</reference>
<keyword evidence="3" id="KW-1185">Reference proteome</keyword>
<evidence type="ECO:0008006" key="4">
    <source>
        <dbReference type="Google" id="ProtNLM"/>
    </source>
</evidence>